<evidence type="ECO:0000313" key="1">
    <source>
        <dbReference type="EMBL" id="KAF0754951.1"/>
    </source>
</evidence>
<dbReference type="Proteomes" id="UP000478052">
    <property type="component" value="Unassembled WGS sequence"/>
</dbReference>
<organism evidence="1 2">
    <name type="scientific">Aphis craccivora</name>
    <name type="common">Cowpea aphid</name>
    <dbReference type="NCBI Taxonomy" id="307492"/>
    <lineage>
        <taxon>Eukaryota</taxon>
        <taxon>Metazoa</taxon>
        <taxon>Ecdysozoa</taxon>
        <taxon>Arthropoda</taxon>
        <taxon>Hexapoda</taxon>
        <taxon>Insecta</taxon>
        <taxon>Pterygota</taxon>
        <taxon>Neoptera</taxon>
        <taxon>Paraneoptera</taxon>
        <taxon>Hemiptera</taxon>
        <taxon>Sternorrhyncha</taxon>
        <taxon>Aphidomorpha</taxon>
        <taxon>Aphidoidea</taxon>
        <taxon>Aphididae</taxon>
        <taxon>Aphidini</taxon>
        <taxon>Aphis</taxon>
        <taxon>Aphis</taxon>
    </lineage>
</organism>
<comment type="caution">
    <text evidence="1">The sequence shown here is derived from an EMBL/GenBank/DDBJ whole genome shotgun (WGS) entry which is preliminary data.</text>
</comment>
<proteinExistence type="predicted"/>
<gene>
    <name evidence="1" type="ORF">FWK35_00019042</name>
</gene>
<dbReference type="EMBL" id="VUJU01004270">
    <property type="protein sequence ID" value="KAF0754951.1"/>
    <property type="molecule type" value="Genomic_DNA"/>
</dbReference>
<protein>
    <submittedName>
        <fullName evidence="1">Uncharacterized protein</fullName>
    </submittedName>
</protein>
<evidence type="ECO:0000313" key="2">
    <source>
        <dbReference type="Proteomes" id="UP000478052"/>
    </source>
</evidence>
<reference evidence="1 2" key="1">
    <citation type="submission" date="2019-08" db="EMBL/GenBank/DDBJ databases">
        <title>Whole genome of Aphis craccivora.</title>
        <authorList>
            <person name="Voronova N.V."/>
            <person name="Shulinski R.S."/>
            <person name="Bandarenka Y.V."/>
            <person name="Zhorov D.G."/>
            <person name="Warner D."/>
        </authorList>
    </citation>
    <scope>NUCLEOTIDE SEQUENCE [LARGE SCALE GENOMIC DNA]</scope>
    <source>
        <strain evidence="1">180601</strain>
        <tissue evidence="1">Whole Body</tissue>
    </source>
</reference>
<dbReference type="AlphaFoldDB" id="A0A6G0YFY9"/>
<accession>A0A6G0YFY9</accession>
<sequence length="43" mass="5238">MKSLFLFLCVYSITCRNRASILNFRVCYRMKSEYPWNIIEIKS</sequence>
<keyword evidence="2" id="KW-1185">Reference proteome</keyword>
<name>A0A6G0YFY9_APHCR</name>